<reference evidence="1" key="1">
    <citation type="submission" date="2018-05" db="EMBL/GenBank/DDBJ databases">
        <authorList>
            <person name="Lanie J.A."/>
            <person name="Ng W.-L."/>
            <person name="Kazmierczak K.M."/>
            <person name="Andrzejewski T.M."/>
            <person name="Davidsen T.M."/>
            <person name="Wayne K.J."/>
            <person name="Tettelin H."/>
            <person name="Glass J.I."/>
            <person name="Rusch D."/>
            <person name="Podicherti R."/>
            <person name="Tsui H.-C.T."/>
            <person name="Winkler M.E."/>
        </authorList>
    </citation>
    <scope>NUCLEOTIDE SEQUENCE</scope>
</reference>
<evidence type="ECO:0000313" key="1">
    <source>
        <dbReference type="EMBL" id="SVA95030.1"/>
    </source>
</evidence>
<feature type="non-terminal residue" evidence="1">
    <location>
        <position position="92"/>
    </location>
</feature>
<gene>
    <name evidence="1" type="ORF">METZ01_LOCUS147884</name>
</gene>
<accession>A0A382A0J2</accession>
<proteinExistence type="predicted"/>
<dbReference type="AlphaFoldDB" id="A0A382A0J2"/>
<name>A0A382A0J2_9ZZZZ</name>
<protein>
    <submittedName>
        <fullName evidence="1">Uncharacterized protein</fullName>
    </submittedName>
</protein>
<sequence>MSMNLPTSEEWTQRCANDGEFMLAARNWDGGIALSVGETRLKVGVAGGKPGAGEVTNNLISFSGEEAVWEKVLAQVPDRFHNDLMANISHDL</sequence>
<dbReference type="EMBL" id="UINC01023418">
    <property type="protein sequence ID" value="SVA95030.1"/>
    <property type="molecule type" value="Genomic_DNA"/>
</dbReference>
<organism evidence="1">
    <name type="scientific">marine metagenome</name>
    <dbReference type="NCBI Taxonomy" id="408172"/>
    <lineage>
        <taxon>unclassified sequences</taxon>
        <taxon>metagenomes</taxon>
        <taxon>ecological metagenomes</taxon>
    </lineage>
</organism>